<keyword evidence="2" id="KW-0418">Kinase</keyword>
<dbReference type="EMBL" id="FOSK01000004">
    <property type="protein sequence ID" value="SFK36080.1"/>
    <property type="molecule type" value="Genomic_DNA"/>
</dbReference>
<comment type="caution">
    <text evidence="4">The sequence shown here is derived from an EMBL/GenBank/DDBJ whole genome shotgun (WGS) entry which is preliminary data.</text>
</comment>
<dbReference type="CDD" id="cd24008">
    <property type="entry name" value="ASKHA_NBD_GLK"/>
    <property type="match status" value="1"/>
</dbReference>
<dbReference type="SUPFAM" id="SSF53067">
    <property type="entry name" value="Actin-like ATPase domain"/>
    <property type="match status" value="1"/>
</dbReference>
<dbReference type="InterPro" id="IPR003836">
    <property type="entry name" value="Glucokinase"/>
</dbReference>
<dbReference type="InterPro" id="IPR050201">
    <property type="entry name" value="Bacterial_glucokinase"/>
</dbReference>
<dbReference type="Gene3D" id="3.40.367.20">
    <property type="match status" value="1"/>
</dbReference>
<dbReference type="Pfam" id="PF02685">
    <property type="entry name" value="Glucokinase"/>
    <property type="match status" value="1"/>
</dbReference>
<proteinExistence type="inferred from homology"/>
<evidence type="ECO:0000313" key="5">
    <source>
        <dbReference type="Proteomes" id="UP000199598"/>
    </source>
</evidence>
<keyword evidence="5" id="KW-1185">Reference proteome</keyword>
<name>A0A1I3YWD1_9HYPH</name>
<evidence type="ECO:0000256" key="1">
    <source>
        <dbReference type="ARBA" id="ARBA00022679"/>
    </source>
</evidence>
<evidence type="ECO:0000256" key="3">
    <source>
        <dbReference type="RuleBase" id="RU004046"/>
    </source>
</evidence>
<dbReference type="PANTHER" id="PTHR47690">
    <property type="entry name" value="GLUCOKINASE"/>
    <property type="match status" value="1"/>
</dbReference>
<organism evidence="4 5">
    <name type="scientific">Pseudovibrio ascidiaceicola</name>
    <dbReference type="NCBI Taxonomy" id="285279"/>
    <lineage>
        <taxon>Bacteria</taxon>
        <taxon>Pseudomonadati</taxon>
        <taxon>Pseudomonadota</taxon>
        <taxon>Alphaproteobacteria</taxon>
        <taxon>Hyphomicrobiales</taxon>
        <taxon>Stappiaceae</taxon>
        <taxon>Pseudovibrio</taxon>
    </lineage>
</organism>
<dbReference type="PANTHER" id="PTHR47690:SF1">
    <property type="entry name" value="GLUCOKINASE"/>
    <property type="match status" value="1"/>
</dbReference>
<protein>
    <submittedName>
        <fullName evidence="4">Glucokinase</fullName>
    </submittedName>
</protein>
<dbReference type="InterPro" id="IPR043129">
    <property type="entry name" value="ATPase_NBD"/>
</dbReference>
<accession>A0A1I3YWD1</accession>
<gene>
    <name evidence="4" type="ORF">SAMN04488518_104268</name>
</gene>
<evidence type="ECO:0000313" key="4">
    <source>
        <dbReference type="EMBL" id="SFK36080.1"/>
    </source>
</evidence>
<dbReference type="Gene3D" id="3.30.420.40">
    <property type="match status" value="1"/>
</dbReference>
<dbReference type="Proteomes" id="UP000199598">
    <property type="component" value="Unassembled WGS sequence"/>
</dbReference>
<keyword evidence="1" id="KW-0808">Transferase</keyword>
<dbReference type="RefSeq" id="WP_093518903.1">
    <property type="nucleotide sequence ID" value="NZ_FOSK01000004.1"/>
</dbReference>
<evidence type="ECO:0000256" key="2">
    <source>
        <dbReference type="ARBA" id="ARBA00022777"/>
    </source>
</evidence>
<comment type="similarity">
    <text evidence="3">Belongs to the bacterial glucokinase family.</text>
</comment>
<reference evidence="4 5" key="1">
    <citation type="submission" date="2016-10" db="EMBL/GenBank/DDBJ databases">
        <authorList>
            <person name="Varghese N."/>
            <person name="Submissions S."/>
        </authorList>
    </citation>
    <scope>NUCLEOTIDE SEQUENCE [LARGE SCALE GENOMIC DNA]</scope>
    <source>
        <strain evidence="4 5">DSM 16392</strain>
    </source>
</reference>
<sequence>MLHSAPLSRNLPYPVLVADIGGTNARFALIEGPNEPTKLCGQEGTKAHATIQDAIRAGVLEQGYAAPRSAVLAVAAPVSSDRIALTNASWVIEPPALIKELGLEQVVILNDFEAQALALPSLSPMDVDQVGGGVADQNATKFVVGPGTGLGAGAMIRSCGKWIPVPGEGGHVELGPLSEEEYRIWPHIERIGGRVGAEQVVCGAGLVRLAKAVLQADGVHRTYEKPSDVPLAADDGDEVAQKVLRLFSAALGRVAGDFAITNLARGGVYLAGGIPPKISHWLHGGEFRAAFEAKAPHEGIMKSIPTYIITHKSPALEGLAAYTRAPDDYLVDLTGRSWHCKDTKAPE</sequence>